<dbReference type="CDD" id="cd00093">
    <property type="entry name" value="HTH_XRE"/>
    <property type="match status" value="1"/>
</dbReference>
<evidence type="ECO:0000259" key="2">
    <source>
        <dbReference type="PROSITE" id="PS50943"/>
    </source>
</evidence>
<dbReference type="Proteomes" id="UP001597212">
    <property type="component" value="Unassembled WGS sequence"/>
</dbReference>
<gene>
    <name evidence="3" type="ORF">ACFQ5K_07595</name>
</gene>
<feature type="domain" description="HTH cro/C1-type" evidence="2">
    <location>
        <begin position="6"/>
        <end position="60"/>
    </location>
</feature>
<dbReference type="Pfam" id="PF01381">
    <property type="entry name" value="HTH_3"/>
    <property type="match status" value="1"/>
</dbReference>
<dbReference type="PANTHER" id="PTHR46558">
    <property type="entry name" value="TRACRIPTIONAL REGULATORY PROTEIN-RELATED-RELATED"/>
    <property type="match status" value="1"/>
</dbReference>
<dbReference type="SMART" id="SM00530">
    <property type="entry name" value="HTH_XRE"/>
    <property type="match status" value="1"/>
</dbReference>
<dbReference type="PANTHER" id="PTHR46558:SF4">
    <property type="entry name" value="DNA-BIDING PHAGE PROTEIN"/>
    <property type="match status" value="1"/>
</dbReference>
<dbReference type="RefSeq" id="WP_125754740.1">
    <property type="nucleotide sequence ID" value="NZ_JBHTOK010000063.1"/>
</dbReference>
<evidence type="ECO:0000256" key="1">
    <source>
        <dbReference type="ARBA" id="ARBA00023125"/>
    </source>
</evidence>
<dbReference type="SUPFAM" id="SSF47413">
    <property type="entry name" value="lambda repressor-like DNA-binding domains"/>
    <property type="match status" value="1"/>
</dbReference>
<keyword evidence="4" id="KW-1185">Reference proteome</keyword>
<name>A0ABW4CV77_9LACO</name>
<organism evidence="3 4">
    <name type="scientific">Lacticaseibacillus hegangensis</name>
    <dbReference type="NCBI Taxonomy" id="2486010"/>
    <lineage>
        <taxon>Bacteria</taxon>
        <taxon>Bacillati</taxon>
        <taxon>Bacillota</taxon>
        <taxon>Bacilli</taxon>
        <taxon>Lactobacillales</taxon>
        <taxon>Lactobacillaceae</taxon>
        <taxon>Lacticaseibacillus</taxon>
    </lineage>
</organism>
<dbReference type="InterPro" id="IPR010982">
    <property type="entry name" value="Lambda_DNA-bd_dom_sf"/>
</dbReference>
<dbReference type="Gene3D" id="1.10.260.40">
    <property type="entry name" value="lambda repressor-like DNA-binding domains"/>
    <property type="match status" value="1"/>
</dbReference>
<evidence type="ECO:0000313" key="3">
    <source>
        <dbReference type="EMBL" id="MFD1441234.1"/>
    </source>
</evidence>
<reference evidence="4" key="1">
    <citation type="journal article" date="2019" name="Int. J. Syst. Evol. Microbiol.">
        <title>The Global Catalogue of Microorganisms (GCM) 10K type strain sequencing project: providing services to taxonomists for standard genome sequencing and annotation.</title>
        <authorList>
            <consortium name="The Broad Institute Genomics Platform"/>
            <consortium name="The Broad Institute Genome Sequencing Center for Infectious Disease"/>
            <person name="Wu L."/>
            <person name="Ma J."/>
        </authorList>
    </citation>
    <scope>NUCLEOTIDE SEQUENCE [LARGE SCALE GENOMIC DNA]</scope>
    <source>
        <strain evidence="4">CCM 8912</strain>
    </source>
</reference>
<evidence type="ECO:0000313" key="4">
    <source>
        <dbReference type="Proteomes" id="UP001597212"/>
    </source>
</evidence>
<comment type="caution">
    <text evidence="3">The sequence shown here is derived from an EMBL/GenBank/DDBJ whole genome shotgun (WGS) entry which is preliminary data.</text>
</comment>
<dbReference type="PROSITE" id="PS50943">
    <property type="entry name" value="HTH_CROC1"/>
    <property type="match status" value="1"/>
</dbReference>
<proteinExistence type="predicted"/>
<keyword evidence="1" id="KW-0238">DNA-binding</keyword>
<accession>A0ABW4CV77</accession>
<protein>
    <submittedName>
        <fullName evidence="3">Helix-turn-helix transcriptional regulator</fullName>
    </submittedName>
</protein>
<sequence>MVRDEVINLRENAGFTQTQLGDKLGISAVHVRKIEKGTRNPSKDLTERYVALFGLPADKIFPDIYEKLIDTKRIMSKHIPAQREEASR</sequence>
<dbReference type="EMBL" id="JBHTOK010000063">
    <property type="protein sequence ID" value="MFD1441234.1"/>
    <property type="molecule type" value="Genomic_DNA"/>
</dbReference>
<dbReference type="InterPro" id="IPR001387">
    <property type="entry name" value="Cro/C1-type_HTH"/>
</dbReference>